<dbReference type="PROSITE" id="PS00211">
    <property type="entry name" value="ABC_TRANSPORTER_1"/>
    <property type="match status" value="1"/>
</dbReference>
<evidence type="ECO:0000256" key="2">
    <source>
        <dbReference type="ARBA" id="ARBA00022448"/>
    </source>
</evidence>
<comment type="caution">
    <text evidence="6">The sequence shown here is derived from an EMBL/GenBank/DDBJ whole genome shotgun (WGS) entry which is preliminary data.</text>
</comment>
<sequence>MDNFFELKKVSILRGDRKILDDINLDISSGENVAVIGPNGSGKSTFIKLITGKIYPSYTGNDTVCRLFGHRRWNIHDLRSMLGIVTNELQYDFHTEITGVEAVMSGFFSSVGISNNHTVTKEMTKKAGDMIDFLDVSSIRDKKLETMSSGEARRFLIARALVNSPKVLVLDEPSNSLDISSSLKLHNTMRKISYSGTKIILVTHLVSDIIPEMNRFVFFKGGKIFADGKRSEVFTCDKLSSLFDMKVKLAENSGLCQITAV</sequence>
<dbReference type="Proteomes" id="UP000095237">
    <property type="component" value="Unassembled WGS sequence"/>
</dbReference>
<feature type="domain" description="ABC transporter" evidence="5">
    <location>
        <begin position="5"/>
        <end position="246"/>
    </location>
</feature>
<name>A0A1E5IJB1_ENDTX</name>
<dbReference type="InterPro" id="IPR003439">
    <property type="entry name" value="ABC_transporter-like_ATP-bd"/>
</dbReference>
<evidence type="ECO:0000259" key="5">
    <source>
        <dbReference type="PROSITE" id="PS50893"/>
    </source>
</evidence>
<keyword evidence="4" id="KW-0067">ATP-binding</keyword>
<dbReference type="PROSITE" id="PS50893">
    <property type="entry name" value="ABC_TRANSPORTER_2"/>
    <property type="match status" value="1"/>
</dbReference>
<protein>
    <recommendedName>
        <fullName evidence="5">ABC transporter domain-containing protein</fullName>
    </recommendedName>
</protein>
<reference evidence="6 7" key="1">
    <citation type="submission" date="2015-11" db="EMBL/GenBank/DDBJ databases">
        <title>Evidence for parallel genomic evolution in an endosymbiosis of termite gut flagellates.</title>
        <authorList>
            <person name="Zheng H."/>
        </authorList>
    </citation>
    <scope>NUCLEOTIDE SEQUENCE [LARGE SCALE GENOMIC DNA]</scope>
    <source>
        <strain evidence="6 7">CET450</strain>
    </source>
</reference>
<proteinExistence type="inferred from homology"/>
<dbReference type="InterPro" id="IPR017871">
    <property type="entry name" value="ABC_transporter-like_CS"/>
</dbReference>
<dbReference type="InterPro" id="IPR050153">
    <property type="entry name" value="Metal_Ion_Import_ABC"/>
</dbReference>
<keyword evidence="2" id="KW-0813">Transport</keyword>
<organism evidence="6 7">
    <name type="scientific">Endomicrobium trichonymphae</name>
    <dbReference type="NCBI Taxonomy" id="1408204"/>
    <lineage>
        <taxon>Bacteria</taxon>
        <taxon>Pseudomonadati</taxon>
        <taxon>Elusimicrobiota</taxon>
        <taxon>Endomicrobiia</taxon>
        <taxon>Endomicrobiales</taxon>
        <taxon>Endomicrobiaceae</taxon>
        <taxon>Candidatus Endomicrobiellum</taxon>
    </lineage>
</organism>
<dbReference type="PANTHER" id="PTHR42734">
    <property type="entry name" value="METAL TRANSPORT SYSTEM ATP-BINDING PROTEIN TM_0124-RELATED"/>
    <property type="match status" value="1"/>
</dbReference>
<evidence type="ECO:0000256" key="4">
    <source>
        <dbReference type="ARBA" id="ARBA00022840"/>
    </source>
</evidence>
<dbReference type="InterPro" id="IPR027417">
    <property type="entry name" value="P-loop_NTPase"/>
</dbReference>
<evidence type="ECO:0000256" key="3">
    <source>
        <dbReference type="ARBA" id="ARBA00022741"/>
    </source>
</evidence>
<evidence type="ECO:0000313" key="6">
    <source>
        <dbReference type="EMBL" id="OEG70590.1"/>
    </source>
</evidence>
<dbReference type="SUPFAM" id="SSF52540">
    <property type="entry name" value="P-loop containing nucleoside triphosphate hydrolases"/>
    <property type="match status" value="1"/>
</dbReference>
<dbReference type="Gene3D" id="3.40.50.300">
    <property type="entry name" value="P-loop containing nucleotide triphosphate hydrolases"/>
    <property type="match status" value="1"/>
</dbReference>
<keyword evidence="7" id="KW-1185">Reference proteome</keyword>
<dbReference type="GO" id="GO:0005524">
    <property type="term" value="F:ATP binding"/>
    <property type="evidence" value="ECO:0007669"/>
    <property type="project" value="UniProtKB-KW"/>
</dbReference>
<dbReference type="AlphaFoldDB" id="A0A1E5IJB1"/>
<keyword evidence="3" id="KW-0547">Nucleotide-binding</keyword>
<dbReference type="GO" id="GO:0016887">
    <property type="term" value="F:ATP hydrolysis activity"/>
    <property type="evidence" value="ECO:0007669"/>
    <property type="project" value="InterPro"/>
</dbReference>
<evidence type="ECO:0000256" key="1">
    <source>
        <dbReference type="ARBA" id="ARBA00005417"/>
    </source>
</evidence>
<dbReference type="InterPro" id="IPR003593">
    <property type="entry name" value="AAA+_ATPase"/>
</dbReference>
<gene>
    <name evidence="6" type="ORF">ATZ36_03880</name>
</gene>
<comment type="similarity">
    <text evidence="1">Belongs to the ABC transporter superfamily.</text>
</comment>
<evidence type="ECO:0000313" key="7">
    <source>
        <dbReference type="Proteomes" id="UP000095237"/>
    </source>
</evidence>
<dbReference type="SMART" id="SM00382">
    <property type="entry name" value="AAA"/>
    <property type="match status" value="1"/>
</dbReference>
<dbReference type="EMBL" id="LNVX01000293">
    <property type="protein sequence ID" value="OEG70590.1"/>
    <property type="molecule type" value="Genomic_DNA"/>
</dbReference>
<accession>A0A1E5IJB1</accession>
<dbReference type="PANTHER" id="PTHR42734:SF17">
    <property type="entry name" value="METAL TRANSPORT SYSTEM ATP-BINDING PROTEIN TM_0124-RELATED"/>
    <property type="match status" value="1"/>
</dbReference>
<dbReference type="Pfam" id="PF00005">
    <property type="entry name" value="ABC_tran"/>
    <property type="match status" value="1"/>
</dbReference>